<dbReference type="EMBL" id="CP018632">
    <property type="protein sequence ID" value="ASJ70153.1"/>
    <property type="molecule type" value="Genomic_DNA"/>
</dbReference>
<dbReference type="KEGG" id="gai:IMCC3135_00110"/>
<comment type="similarity">
    <text evidence="1">Belongs to the UbiJ family.</text>
</comment>
<comment type="subcellular location">
    <subcellularLocation>
        <location evidence="1">Cytoplasm</location>
    </subcellularLocation>
</comment>
<dbReference type="HAMAP" id="MF_02215">
    <property type="entry name" value="UbiJ"/>
    <property type="match status" value="1"/>
</dbReference>
<name>A0A2Z2NGG5_9GAMM</name>
<dbReference type="RefSeq" id="WP_088915720.1">
    <property type="nucleotide sequence ID" value="NZ_CP018632.1"/>
</dbReference>
<dbReference type="AlphaFoldDB" id="A0A2Z2NGG5"/>
<dbReference type="UniPathway" id="UPA00232"/>
<sequence>MPLPMPLNVFLEQTIEVLLKLDPETRERLETLDGKLIRVNVTSPPMSVTVSVTDGRVYVVADATEVADTTISGSLAALRSLPGGNEALYRGEVTLEGDLGAGQELKQIIAGIDPDWEELVSPLVGDTLAYRLGTAGRHLGAWLERTRSSLQQNTSEYLQEEAELLAPNSEVRDFCNQIDDVRARADRLEARLRKLERATARDAT</sequence>
<keyword evidence="2" id="KW-0175">Coiled coil</keyword>
<dbReference type="InterPro" id="IPR036527">
    <property type="entry name" value="SCP2_sterol-bd_dom_sf"/>
</dbReference>
<dbReference type="Proteomes" id="UP000250079">
    <property type="component" value="Chromosome"/>
</dbReference>
<gene>
    <name evidence="1" type="primary">ubiJ</name>
    <name evidence="4" type="ORF">IMCC3135_00110</name>
</gene>
<evidence type="ECO:0000313" key="4">
    <source>
        <dbReference type="EMBL" id="ASJ70153.1"/>
    </source>
</evidence>
<dbReference type="GO" id="GO:0006744">
    <property type="term" value="P:ubiquinone biosynthetic process"/>
    <property type="evidence" value="ECO:0007669"/>
    <property type="project" value="UniProtKB-UniRule"/>
</dbReference>
<comment type="pathway">
    <text evidence="1">Cofactor biosynthesis; ubiquinone biosynthesis.</text>
</comment>
<dbReference type="Pfam" id="PF02036">
    <property type="entry name" value="SCP2"/>
    <property type="match status" value="1"/>
</dbReference>
<keyword evidence="1" id="KW-0963">Cytoplasm</keyword>
<proteinExistence type="inferred from homology"/>
<dbReference type="SUPFAM" id="SSF55718">
    <property type="entry name" value="SCP-like"/>
    <property type="match status" value="1"/>
</dbReference>
<dbReference type="PANTHER" id="PTHR38693">
    <property type="entry name" value="UBIQUINONE BIOSYNTHESIS PROTEIN UBIJ"/>
    <property type="match status" value="1"/>
</dbReference>
<feature type="coiled-coil region" evidence="2">
    <location>
        <begin position="171"/>
        <end position="198"/>
    </location>
</feature>
<evidence type="ECO:0000256" key="2">
    <source>
        <dbReference type="SAM" id="Coils"/>
    </source>
</evidence>
<keyword evidence="1" id="KW-0831">Ubiquinone biosynthesis</keyword>
<reference evidence="4 5" key="1">
    <citation type="submission" date="2016-12" db="EMBL/GenBank/DDBJ databases">
        <authorList>
            <person name="Song W.-J."/>
            <person name="Kurnit D.M."/>
        </authorList>
    </citation>
    <scope>NUCLEOTIDE SEQUENCE [LARGE SCALE GENOMIC DNA]</scope>
    <source>
        <strain evidence="4 5">IMCC3135</strain>
    </source>
</reference>
<accession>A0A2Z2NGG5</accession>
<dbReference type="GO" id="GO:0005737">
    <property type="term" value="C:cytoplasm"/>
    <property type="evidence" value="ECO:0007669"/>
    <property type="project" value="UniProtKB-SubCell"/>
</dbReference>
<comment type="function">
    <text evidence="1">Required for ubiquinone (coenzyme Q) biosynthesis. Binds hydrophobic ubiquinone biosynthetic intermediates via its SCP2 domain and is essential for the stability of the Ubi complex. May constitute a docking platform where Ubi enzymes assemble and access their SCP2-bound polyprenyl substrates.</text>
</comment>
<keyword evidence="5" id="KW-1185">Reference proteome</keyword>
<dbReference type="InterPro" id="IPR038989">
    <property type="entry name" value="UbiJ"/>
</dbReference>
<dbReference type="PANTHER" id="PTHR38693:SF1">
    <property type="entry name" value="UBIQUINONE BIOSYNTHESIS ACCESSORY FACTOR UBIJ"/>
    <property type="match status" value="1"/>
</dbReference>
<evidence type="ECO:0000256" key="1">
    <source>
        <dbReference type="HAMAP-Rule" id="MF_02215"/>
    </source>
</evidence>
<evidence type="ECO:0000259" key="3">
    <source>
        <dbReference type="Pfam" id="PF02036"/>
    </source>
</evidence>
<dbReference type="OrthoDB" id="9796077at2"/>
<dbReference type="InterPro" id="IPR003033">
    <property type="entry name" value="SCP2_sterol-bd_dom"/>
</dbReference>
<evidence type="ECO:0000313" key="5">
    <source>
        <dbReference type="Proteomes" id="UP000250079"/>
    </source>
</evidence>
<organism evidence="4 5">
    <name type="scientific">Granulosicoccus antarcticus IMCC3135</name>
    <dbReference type="NCBI Taxonomy" id="1192854"/>
    <lineage>
        <taxon>Bacteria</taxon>
        <taxon>Pseudomonadati</taxon>
        <taxon>Pseudomonadota</taxon>
        <taxon>Gammaproteobacteria</taxon>
        <taxon>Chromatiales</taxon>
        <taxon>Granulosicoccaceae</taxon>
        <taxon>Granulosicoccus</taxon>
    </lineage>
</organism>
<feature type="domain" description="SCP2" evidence="3">
    <location>
        <begin position="16"/>
        <end position="109"/>
    </location>
</feature>
<protein>
    <recommendedName>
        <fullName evidence="1">Ubiquinone biosynthesis accessory factor UbiJ</fullName>
    </recommendedName>
</protein>